<evidence type="ECO:0000256" key="1">
    <source>
        <dbReference type="SAM" id="MobiDB-lite"/>
    </source>
</evidence>
<gene>
    <name evidence="2" type="ORF">CSSPJE1EN2_LOCUS8535</name>
</gene>
<sequence>MMRSGSRYTIGRRPDSELSNRSHRQPATAQHHADLALFLSDKLFLTVRHKQGFRVLVVPDNRVENGF</sequence>
<accession>A0ABP1ASK8</accession>
<name>A0ABP1ASK8_9BRYO</name>
<organism evidence="2 3">
    <name type="scientific">Sphagnum jensenii</name>
    <dbReference type="NCBI Taxonomy" id="128206"/>
    <lineage>
        <taxon>Eukaryota</taxon>
        <taxon>Viridiplantae</taxon>
        <taxon>Streptophyta</taxon>
        <taxon>Embryophyta</taxon>
        <taxon>Bryophyta</taxon>
        <taxon>Sphagnophytina</taxon>
        <taxon>Sphagnopsida</taxon>
        <taxon>Sphagnales</taxon>
        <taxon>Sphagnaceae</taxon>
        <taxon>Sphagnum</taxon>
    </lineage>
</organism>
<feature type="region of interest" description="Disordered" evidence="1">
    <location>
        <begin position="1"/>
        <end position="30"/>
    </location>
</feature>
<protein>
    <submittedName>
        <fullName evidence="2">Uncharacterized protein</fullName>
    </submittedName>
</protein>
<dbReference type="EMBL" id="OZ023716">
    <property type="protein sequence ID" value="CAK9865540.1"/>
    <property type="molecule type" value="Genomic_DNA"/>
</dbReference>
<proteinExistence type="predicted"/>
<reference evidence="2" key="1">
    <citation type="submission" date="2024-03" db="EMBL/GenBank/DDBJ databases">
        <authorList>
            <consortium name="ELIXIR-Norway"/>
            <consortium name="Elixir Norway"/>
        </authorList>
    </citation>
    <scope>NUCLEOTIDE SEQUENCE</scope>
</reference>
<keyword evidence="3" id="KW-1185">Reference proteome</keyword>
<dbReference type="Proteomes" id="UP001497522">
    <property type="component" value="Chromosome 15"/>
</dbReference>
<evidence type="ECO:0000313" key="2">
    <source>
        <dbReference type="EMBL" id="CAK9865540.1"/>
    </source>
</evidence>
<evidence type="ECO:0000313" key="3">
    <source>
        <dbReference type="Proteomes" id="UP001497522"/>
    </source>
</evidence>